<gene>
    <name evidence="1" type="ORF">MRATA1EN3_LOCUS15586</name>
</gene>
<protein>
    <submittedName>
        <fullName evidence="1">Uncharacterized protein</fullName>
    </submittedName>
</protein>
<reference evidence="1" key="1">
    <citation type="submission" date="2023-05" db="EMBL/GenBank/DDBJ databases">
        <authorList>
            <consortium name="ELIXIR-Norway"/>
        </authorList>
    </citation>
    <scope>NUCLEOTIDE SEQUENCE</scope>
</reference>
<dbReference type="Proteomes" id="UP001162501">
    <property type="component" value="Chromosome 27"/>
</dbReference>
<organism evidence="1 2">
    <name type="scientific">Rangifer tarandus platyrhynchus</name>
    <name type="common">Svalbard reindeer</name>
    <dbReference type="NCBI Taxonomy" id="3082113"/>
    <lineage>
        <taxon>Eukaryota</taxon>
        <taxon>Metazoa</taxon>
        <taxon>Chordata</taxon>
        <taxon>Craniata</taxon>
        <taxon>Vertebrata</taxon>
        <taxon>Euteleostomi</taxon>
        <taxon>Mammalia</taxon>
        <taxon>Eutheria</taxon>
        <taxon>Laurasiatheria</taxon>
        <taxon>Artiodactyla</taxon>
        <taxon>Ruminantia</taxon>
        <taxon>Pecora</taxon>
        <taxon>Cervidae</taxon>
        <taxon>Odocoileinae</taxon>
        <taxon>Rangifer</taxon>
    </lineage>
</organism>
<name>A0ACB0EVP3_RANTA</name>
<accession>A0ACB0EVP3</accession>
<proteinExistence type="predicted"/>
<evidence type="ECO:0000313" key="1">
    <source>
        <dbReference type="EMBL" id="CAI9704373.1"/>
    </source>
</evidence>
<evidence type="ECO:0000313" key="2">
    <source>
        <dbReference type="Proteomes" id="UP001162501"/>
    </source>
</evidence>
<sequence length="164" mass="17653">MKLSEPAEVPRPLRYPPCSSATHSISPPPPTFPDSGGGRAGVPGRAGLRRGPGSLAGTARAGSPWELGPRPQPSHTLLLLQTRPRPPRRTTLSTPPPASGVRPASFPAGPAQIRSPRELQKRPREGGGDPTQPPFWGRKFRPGRLTPRLARRDFRESCTWGEGD</sequence>
<dbReference type="EMBL" id="OX596111">
    <property type="protein sequence ID" value="CAI9704373.1"/>
    <property type="molecule type" value="Genomic_DNA"/>
</dbReference>